<organism evidence="5 6">
    <name type="scientific">Thermosipho japonicus</name>
    <dbReference type="NCBI Taxonomy" id="90323"/>
    <lineage>
        <taxon>Bacteria</taxon>
        <taxon>Thermotogati</taxon>
        <taxon>Thermotogota</taxon>
        <taxon>Thermotogae</taxon>
        <taxon>Thermotogales</taxon>
        <taxon>Fervidobacteriaceae</taxon>
        <taxon>Thermosipho</taxon>
    </lineage>
</organism>
<dbReference type="SUPFAM" id="SSF53613">
    <property type="entry name" value="Ribokinase-like"/>
    <property type="match status" value="1"/>
</dbReference>
<dbReference type="GO" id="GO:0008865">
    <property type="term" value="F:fructokinase activity"/>
    <property type="evidence" value="ECO:0007669"/>
    <property type="project" value="UniProtKB-EC"/>
</dbReference>
<evidence type="ECO:0000256" key="1">
    <source>
        <dbReference type="ARBA" id="ARBA00010688"/>
    </source>
</evidence>
<dbReference type="InterPro" id="IPR052700">
    <property type="entry name" value="Carb_kinase_PfkB-like"/>
</dbReference>
<comment type="similarity">
    <text evidence="1">Belongs to the carbohydrate kinase PfkB family.</text>
</comment>
<dbReference type="InterPro" id="IPR011611">
    <property type="entry name" value="PfkB_dom"/>
</dbReference>
<dbReference type="Gene3D" id="3.40.1620.20">
    <property type="match status" value="1"/>
</dbReference>
<dbReference type="PANTHER" id="PTHR43320">
    <property type="entry name" value="SUGAR KINASE"/>
    <property type="match status" value="1"/>
</dbReference>
<keyword evidence="2 5" id="KW-0808">Transferase</keyword>
<evidence type="ECO:0000313" key="6">
    <source>
        <dbReference type="Proteomes" id="UP000555828"/>
    </source>
</evidence>
<feature type="domain" description="Carbohydrate kinase PfkB" evidence="4">
    <location>
        <begin position="2"/>
        <end position="284"/>
    </location>
</feature>
<dbReference type="EC" id="2.7.1.4" evidence="5"/>
<evidence type="ECO:0000256" key="3">
    <source>
        <dbReference type="ARBA" id="ARBA00022777"/>
    </source>
</evidence>
<dbReference type="Pfam" id="PF00294">
    <property type="entry name" value="PfkB"/>
    <property type="match status" value="1"/>
</dbReference>
<protein>
    <submittedName>
        <fullName evidence="5">Fructokinase</fullName>
        <ecNumber evidence="5">2.7.1.4</ecNumber>
    </submittedName>
</protein>
<dbReference type="InterPro" id="IPR002173">
    <property type="entry name" value="Carboh/pur_kinase_PfkB_CS"/>
</dbReference>
<proteinExistence type="inferred from homology"/>
<keyword evidence="6" id="KW-1185">Reference proteome</keyword>
<evidence type="ECO:0000256" key="2">
    <source>
        <dbReference type="ARBA" id="ARBA00022679"/>
    </source>
</evidence>
<gene>
    <name evidence="5" type="ORF">HNP65_000535</name>
</gene>
<dbReference type="InterPro" id="IPR029056">
    <property type="entry name" value="Ribokinase-like"/>
</dbReference>
<sequence length="300" mass="33621">MILFVGELLADMIAEESFDTAEYFEMKVGGSPGNIASYLSQLGVTTRILSRVGNDIIGKRIINKLRQKGVDTSYIQIDKEYGTTLVFVQKTKDTPDFFVLRGADRFINLPDNDIFNGIKILHLSCWTISYDDLFKKIVSILDEAIKNRILIGFDPNCRDKIFKCGKVDKEKVKFILKHTNFCKPSLDDGVAIFGEKDYSLEDTIKYYIDKFHDLGVKNIALTAGKHGAYIFDGKDVIHIPSNAKKVVDATGAGDGFWAGLYYGILNGKNFVESCKMGSKVSVHILKFVGADVELNNKIWE</sequence>
<evidence type="ECO:0000259" key="4">
    <source>
        <dbReference type="Pfam" id="PF00294"/>
    </source>
</evidence>
<dbReference type="PANTHER" id="PTHR43320:SF2">
    <property type="entry name" value="2-DEHYDRO-3-DEOXYGLUCONOKINASE_2-DEHYDRO-3-DEOXYGALACTONOKINASE"/>
    <property type="match status" value="1"/>
</dbReference>
<dbReference type="PROSITE" id="PS00583">
    <property type="entry name" value="PFKB_KINASES_1"/>
    <property type="match status" value="1"/>
</dbReference>
<dbReference type="RefSeq" id="WP_184618834.1">
    <property type="nucleotide sequence ID" value="NZ_JACHEX010000001.1"/>
</dbReference>
<dbReference type="Gene3D" id="3.40.1190.30">
    <property type="match status" value="1"/>
</dbReference>
<reference evidence="5 6" key="1">
    <citation type="submission" date="2020-08" db="EMBL/GenBank/DDBJ databases">
        <title>Genomic Encyclopedia of Type Strains, Phase IV (KMG-IV): sequencing the most valuable type-strain genomes for metagenomic binning, comparative biology and taxonomic classification.</title>
        <authorList>
            <person name="Goeker M."/>
        </authorList>
    </citation>
    <scope>NUCLEOTIDE SEQUENCE [LARGE SCALE GENOMIC DNA]</scope>
    <source>
        <strain evidence="5 6">DSM 13481</strain>
    </source>
</reference>
<dbReference type="EMBL" id="JACHEX010000001">
    <property type="protein sequence ID" value="MBB6062113.1"/>
    <property type="molecule type" value="Genomic_DNA"/>
</dbReference>
<dbReference type="CDD" id="cd01166">
    <property type="entry name" value="KdgK"/>
    <property type="match status" value="1"/>
</dbReference>
<name>A0A841GQJ7_9BACT</name>
<keyword evidence="3 5" id="KW-0418">Kinase</keyword>
<dbReference type="Gene3D" id="6.10.140.490">
    <property type="match status" value="1"/>
</dbReference>
<comment type="caution">
    <text evidence="5">The sequence shown here is derived from an EMBL/GenBank/DDBJ whole genome shotgun (WGS) entry which is preliminary data.</text>
</comment>
<dbReference type="Proteomes" id="UP000555828">
    <property type="component" value="Unassembled WGS sequence"/>
</dbReference>
<accession>A0A841GQJ7</accession>
<dbReference type="AlphaFoldDB" id="A0A841GQJ7"/>
<evidence type="ECO:0000313" key="5">
    <source>
        <dbReference type="EMBL" id="MBB6062113.1"/>
    </source>
</evidence>